<dbReference type="GO" id="GO:0006096">
    <property type="term" value="P:glycolytic process"/>
    <property type="evidence" value="ECO:0007669"/>
    <property type="project" value="UniProtKB-UniPathway"/>
</dbReference>
<dbReference type="SUPFAM" id="SSF53697">
    <property type="entry name" value="SIS domain"/>
    <property type="match status" value="1"/>
</dbReference>
<keyword evidence="2 4" id="KW-0324">Glycolysis</keyword>
<evidence type="ECO:0000313" key="6">
    <source>
        <dbReference type="Proteomes" id="UP000274909"/>
    </source>
</evidence>
<evidence type="ECO:0000256" key="4">
    <source>
        <dbReference type="RuleBase" id="RU000612"/>
    </source>
</evidence>
<sequence>MSFKIQVSGAAADAVATAVPTLVADMVASGITGQNPDLWGPDAVSESAKRLGWVEAASISRPLVAEITALREALASRGVTRIVLAGMGGSSLAPEVITRTVGAELTVLDSTAPGQVRSALADRLAETAIVVSSKSGGTVETDSQRRIFEQAFREAGIDPTERIVVVTDPGSPLEESAREAGYTVFTADPNVGGRYSALTAFGLVPSGLAGVDIAELLDEAEAIAVELSVDDERNPGLILGAAIAATSPRRDKLAIVADGTHIVGFPDWAEQLIAESTGKSGTGILPVVLEPLATEVTAGYPDVQVVRIVDDADSHGHLFSGERHHGEIHVSGTLGAQMLVWEYATAVAGRLLAINPFDQPDVESAKVATRGLLDATPEPTQPAFVDGGIEVRATAGLVDGQSTIRGAIDALLASLGDDGYVSIQAYVDRVATPQLDGIRDLLAARAGRPVTFGWGPRFLHSTGQYHKGGPAIGVFLQITENATADLEVPGRPFTLGQLIQAQAAGDASVLADHGRPVLTLTLSGADDDITALFEAAN</sequence>
<dbReference type="InterPro" id="IPR046348">
    <property type="entry name" value="SIS_dom_sf"/>
</dbReference>
<dbReference type="GO" id="GO:0006094">
    <property type="term" value="P:gluconeogenesis"/>
    <property type="evidence" value="ECO:0007669"/>
    <property type="project" value="UniProtKB-KW"/>
</dbReference>
<organism evidence="5 6">
    <name type="scientific">Labedella endophytica</name>
    <dbReference type="NCBI Taxonomy" id="1523160"/>
    <lineage>
        <taxon>Bacteria</taxon>
        <taxon>Bacillati</taxon>
        <taxon>Actinomycetota</taxon>
        <taxon>Actinomycetes</taxon>
        <taxon>Micrococcales</taxon>
        <taxon>Microbacteriaceae</taxon>
        <taxon>Labedella</taxon>
    </lineage>
</organism>
<proteinExistence type="inferred from homology"/>
<comment type="similarity">
    <text evidence="4">Belongs to the GPI family.</text>
</comment>
<dbReference type="AlphaFoldDB" id="A0A3S0VFU1"/>
<dbReference type="EC" id="5.3.1.9" evidence="4"/>
<protein>
    <recommendedName>
        <fullName evidence="4">Glucose-6-phosphate isomerase</fullName>
        <ecNumber evidence="4">5.3.1.9</ecNumber>
    </recommendedName>
</protein>
<keyword evidence="6" id="KW-1185">Reference proteome</keyword>
<dbReference type="Pfam" id="PF00342">
    <property type="entry name" value="PGI"/>
    <property type="match status" value="1"/>
</dbReference>
<dbReference type="PANTHER" id="PTHR11469">
    <property type="entry name" value="GLUCOSE-6-PHOSPHATE ISOMERASE"/>
    <property type="match status" value="1"/>
</dbReference>
<dbReference type="OrthoDB" id="140919at2"/>
<evidence type="ECO:0000313" key="5">
    <source>
        <dbReference type="EMBL" id="RUR00672.1"/>
    </source>
</evidence>
<keyword evidence="3 4" id="KW-0413">Isomerase</keyword>
<dbReference type="RefSeq" id="WP_127047355.1">
    <property type="nucleotide sequence ID" value="NZ_RZGZ01000002.1"/>
</dbReference>
<reference evidence="5 6" key="1">
    <citation type="submission" date="2018-12" db="EMBL/GenBank/DDBJ databases">
        <authorList>
            <person name="Li F."/>
        </authorList>
    </citation>
    <scope>NUCLEOTIDE SEQUENCE [LARGE SCALE GENOMIC DNA]</scope>
    <source>
        <strain evidence="5 6">EGI 6500705</strain>
    </source>
</reference>
<dbReference type="GO" id="GO:0097367">
    <property type="term" value="F:carbohydrate derivative binding"/>
    <property type="evidence" value="ECO:0007669"/>
    <property type="project" value="InterPro"/>
</dbReference>
<dbReference type="GO" id="GO:0051156">
    <property type="term" value="P:glucose 6-phosphate metabolic process"/>
    <property type="evidence" value="ECO:0007669"/>
    <property type="project" value="TreeGrafter"/>
</dbReference>
<evidence type="ECO:0000256" key="2">
    <source>
        <dbReference type="ARBA" id="ARBA00023152"/>
    </source>
</evidence>
<gene>
    <name evidence="5" type="ORF">ELQ94_03660</name>
</gene>
<dbReference type="PRINTS" id="PR00662">
    <property type="entry name" value="G6PISOMERASE"/>
</dbReference>
<evidence type="ECO:0000256" key="3">
    <source>
        <dbReference type="ARBA" id="ARBA00023235"/>
    </source>
</evidence>
<dbReference type="Gene3D" id="3.40.50.10490">
    <property type="entry name" value="Glucose-6-phosphate isomerase like protein, domain 1"/>
    <property type="match status" value="3"/>
</dbReference>
<dbReference type="GO" id="GO:0005829">
    <property type="term" value="C:cytosol"/>
    <property type="evidence" value="ECO:0007669"/>
    <property type="project" value="TreeGrafter"/>
</dbReference>
<comment type="catalytic activity">
    <reaction evidence="4">
        <text>alpha-D-glucose 6-phosphate = beta-D-fructose 6-phosphate</text>
        <dbReference type="Rhea" id="RHEA:11816"/>
        <dbReference type="ChEBI" id="CHEBI:57634"/>
        <dbReference type="ChEBI" id="CHEBI:58225"/>
        <dbReference type="EC" id="5.3.1.9"/>
    </reaction>
</comment>
<name>A0A3S0VFU1_9MICO</name>
<dbReference type="GO" id="GO:0048029">
    <property type="term" value="F:monosaccharide binding"/>
    <property type="evidence" value="ECO:0007669"/>
    <property type="project" value="TreeGrafter"/>
</dbReference>
<dbReference type="GO" id="GO:0004347">
    <property type="term" value="F:glucose-6-phosphate isomerase activity"/>
    <property type="evidence" value="ECO:0007669"/>
    <property type="project" value="UniProtKB-EC"/>
</dbReference>
<dbReference type="PANTHER" id="PTHR11469:SF1">
    <property type="entry name" value="GLUCOSE-6-PHOSPHATE ISOMERASE"/>
    <property type="match status" value="1"/>
</dbReference>
<dbReference type="EMBL" id="RZGZ01000002">
    <property type="protein sequence ID" value="RUR00672.1"/>
    <property type="molecule type" value="Genomic_DNA"/>
</dbReference>
<keyword evidence="1 4" id="KW-0312">Gluconeogenesis</keyword>
<comment type="caution">
    <text evidence="5">The sequence shown here is derived from an EMBL/GenBank/DDBJ whole genome shotgun (WGS) entry which is preliminary data.</text>
</comment>
<dbReference type="Proteomes" id="UP000274909">
    <property type="component" value="Unassembled WGS sequence"/>
</dbReference>
<dbReference type="UniPathway" id="UPA00109">
    <property type="reaction ID" value="UER00181"/>
</dbReference>
<accession>A0A3S0VFU1</accession>
<dbReference type="PROSITE" id="PS51463">
    <property type="entry name" value="P_GLUCOSE_ISOMERASE_3"/>
    <property type="match status" value="1"/>
</dbReference>
<comment type="pathway">
    <text evidence="4">Carbohydrate degradation; glycolysis; D-glyceraldehyde 3-phosphate and glycerone phosphate from D-glucose: step 2/4.</text>
</comment>
<evidence type="ECO:0000256" key="1">
    <source>
        <dbReference type="ARBA" id="ARBA00022432"/>
    </source>
</evidence>
<dbReference type="InterPro" id="IPR001672">
    <property type="entry name" value="G6P_Isomerase"/>
</dbReference>